<dbReference type="SUPFAM" id="SSF101874">
    <property type="entry name" value="YceI-like"/>
    <property type="match status" value="1"/>
</dbReference>
<evidence type="ECO:0000313" key="3">
    <source>
        <dbReference type="Proteomes" id="UP001595935"/>
    </source>
</evidence>
<dbReference type="InterPro" id="IPR036761">
    <property type="entry name" value="TTHA0802/YceI-like_sf"/>
</dbReference>
<dbReference type="Gene3D" id="2.40.128.110">
    <property type="entry name" value="Lipid/polyisoprenoid-binding, YceI-like"/>
    <property type="match status" value="1"/>
</dbReference>
<proteinExistence type="predicted"/>
<feature type="signal peptide" evidence="1">
    <location>
        <begin position="1"/>
        <end position="21"/>
    </location>
</feature>
<sequence>MKTIKSILLAVVITLSIQVNAQKRYSLTKATFEVAGTSNIHDWTMKSSDGTGGAMLTFTDSKLADIKNLTVTLAAESIKSSKTSMDDVAYEALDTKSHKNIKYVLKSADKVNETTWVFIGTYTIAGVSKDYKTQVRITTNDNSTFVLQGSNRMTFADFEMTPPSAALGVVKAGKELTVLFNITLTDSVKNENVFVIR</sequence>
<gene>
    <name evidence="2" type="ORF">ACFO5S_02560</name>
</gene>
<comment type="caution">
    <text evidence="2">The sequence shown here is derived from an EMBL/GenBank/DDBJ whole genome shotgun (WGS) entry which is preliminary data.</text>
</comment>
<dbReference type="RefSeq" id="WP_213254482.1">
    <property type="nucleotide sequence ID" value="NZ_JAGYWA010000001.1"/>
</dbReference>
<keyword evidence="1" id="KW-0732">Signal</keyword>
<evidence type="ECO:0000313" key="2">
    <source>
        <dbReference type="EMBL" id="MFC4746308.1"/>
    </source>
</evidence>
<name>A0ABV9PC42_9FLAO</name>
<keyword evidence="3" id="KW-1185">Reference proteome</keyword>
<reference evidence="3" key="1">
    <citation type="journal article" date="2019" name="Int. J. Syst. Evol. Microbiol.">
        <title>The Global Catalogue of Microorganisms (GCM) 10K type strain sequencing project: providing services to taxonomists for standard genome sequencing and annotation.</title>
        <authorList>
            <consortium name="The Broad Institute Genomics Platform"/>
            <consortium name="The Broad Institute Genome Sequencing Center for Infectious Disease"/>
            <person name="Wu L."/>
            <person name="Ma J."/>
        </authorList>
    </citation>
    <scope>NUCLEOTIDE SEQUENCE [LARGE SCALE GENOMIC DNA]</scope>
    <source>
        <strain evidence="3">WYCCWR 13023</strain>
    </source>
</reference>
<feature type="chain" id="PRO_5047146326" evidence="1">
    <location>
        <begin position="22"/>
        <end position="197"/>
    </location>
</feature>
<accession>A0ABV9PC42</accession>
<protein>
    <submittedName>
        <fullName evidence="2">YceI family protein</fullName>
    </submittedName>
</protein>
<dbReference type="Proteomes" id="UP001595935">
    <property type="component" value="Unassembled WGS sequence"/>
</dbReference>
<evidence type="ECO:0000256" key="1">
    <source>
        <dbReference type="SAM" id="SignalP"/>
    </source>
</evidence>
<dbReference type="EMBL" id="JBHSGV010000001">
    <property type="protein sequence ID" value="MFC4746308.1"/>
    <property type="molecule type" value="Genomic_DNA"/>
</dbReference>
<organism evidence="2 3">
    <name type="scientific">Flavobacterium branchiicola</name>
    <dbReference type="NCBI Taxonomy" id="1114875"/>
    <lineage>
        <taxon>Bacteria</taxon>
        <taxon>Pseudomonadati</taxon>
        <taxon>Bacteroidota</taxon>
        <taxon>Flavobacteriia</taxon>
        <taxon>Flavobacteriales</taxon>
        <taxon>Flavobacteriaceae</taxon>
        <taxon>Flavobacterium</taxon>
    </lineage>
</organism>